<dbReference type="EMBL" id="KK207703">
    <property type="protein sequence ID" value="EZF57048.1"/>
    <property type="molecule type" value="Genomic_DNA"/>
</dbReference>
<evidence type="ECO:0008006" key="2">
    <source>
        <dbReference type="Google" id="ProtNLM"/>
    </source>
</evidence>
<dbReference type="Proteomes" id="UP000023758">
    <property type="component" value="Unassembled WGS sequence"/>
</dbReference>
<gene>
    <name evidence="1" type="ORF">H103_00672</name>
</gene>
<protein>
    <recommendedName>
        <fullName evidence="2">Aminoglycoside phosphotransferase domain-containing protein</fullName>
    </recommendedName>
</protein>
<evidence type="ECO:0000313" key="1">
    <source>
        <dbReference type="EMBL" id="EZF57048.1"/>
    </source>
</evidence>
<accession>A0A022WG53</accession>
<name>A0A022WG53_TRIRU</name>
<sequence>MSPWIGNTFDNYTLKCPNGSKWRIIENISEKSVEFHAYSNSGELYAEAQAVYLCRQAKGSHVGMEAIVKVRMQVPSKHSSKPYAQGLAYPTATEISTLQYFTENGCSVVPRLFHCLVYSQDPNMPIPGGYMAILIMEKCPGVVLSDFWNFEESKKKKIRKAFLRDFSEFQSYPIDAADPALRNIIYDEVENKCWFIDHEQTFIFEEREIEPYKADRRDLEEWDLEKYKRIDFQTSMNGTAEATWD</sequence>
<dbReference type="HOGENOM" id="CLU_078302_1_0_1"/>
<organism evidence="1">
    <name type="scientific">Trichophyton rubrum CBS 288.86</name>
    <dbReference type="NCBI Taxonomy" id="1215330"/>
    <lineage>
        <taxon>Eukaryota</taxon>
        <taxon>Fungi</taxon>
        <taxon>Dikarya</taxon>
        <taxon>Ascomycota</taxon>
        <taxon>Pezizomycotina</taxon>
        <taxon>Eurotiomycetes</taxon>
        <taxon>Eurotiomycetidae</taxon>
        <taxon>Onygenales</taxon>
        <taxon>Arthrodermataceae</taxon>
        <taxon>Trichophyton</taxon>
    </lineage>
</organism>
<dbReference type="SUPFAM" id="SSF56112">
    <property type="entry name" value="Protein kinase-like (PK-like)"/>
    <property type="match status" value="1"/>
</dbReference>
<dbReference type="AlphaFoldDB" id="A0A022WG53"/>
<dbReference type="OrthoDB" id="5401170at2759"/>
<reference evidence="1" key="1">
    <citation type="submission" date="2014-02" db="EMBL/GenBank/DDBJ databases">
        <title>The Genome Sequence of Trichophyton rubrum (morphotype fischeri) CBS 288.86.</title>
        <authorList>
            <consortium name="The Broad Institute Genomics Platform"/>
            <person name="Cuomo C.A."/>
            <person name="White T.C."/>
            <person name="Graser Y."/>
            <person name="Martinez-Rossi N."/>
            <person name="Heitman J."/>
            <person name="Young S.K."/>
            <person name="Zeng Q."/>
            <person name="Gargeya S."/>
            <person name="Abouelleil A."/>
            <person name="Alvarado L."/>
            <person name="Chapman S.B."/>
            <person name="Gainer-Dewar J."/>
            <person name="Goldberg J."/>
            <person name="Griggs A."/>
            <person name="Gujja S."/>
            <person name="Hansen M."/>
            <person name="Howarth C."/>
            <person name="Imamovic A."/>
            <person name="Larimer J."/>
            <person name="Martinez D."/>
            <person name="Murphy C."/>
            <person name="Pearson M.D."/>
            <person name="Persinoti G."/>
            <person name="Poon T."/>
            <person name="Priest M."/>
            <person name="Roberts A.D."/>
            <person name="Saif S."/>
            <person name="Shea T.D."/>
            <person name="Sykes S.N."/>
            <person name="Wortman J."/>
            <person name="Nusbaum C."/>
            <person name="Birren B."/>
        </authorList>
    </citation>
    <scope>NUCLEOTIDE SEQUENCE [LARGE SCALE GENOMIC DNA]</scope>
    <source>
        <strain evidence="1">CBS 288.86</strain>
    </source>
</reference>
<dbReference type="InterPro" id="IPR011009">
    <property type="entry name" value="Kinase-like_dom_sf"/>
</dbReference>
<proteinExistence type="predicted"/>